<dbReference type="EMBL" id="FNAK01000001">
    <property type="protein sequence ID" value="SDD33829.1"/>
    <property type="molecule type" value="Genomic_DNA"/>
</dbReference>
<keyword evidence="1" id="KW-0472">Membrane</keyword>
<organism evidence="2 3">
    <name type="scientific">Kordiimonas lacus</name>
    <dbReference type="NCBI Taxonomy" id="637679"/>
    <lineage>
        <taxon>Bacteria</taxon>
        <taxon>Pseudomonadati</taxon>
        <taxon>Pseudomonadota</taxon>
        <taxon>Alphaproteobacteria</taxon>
        <taxon>Kordiimonadales</taxon>
        <taxon>Kordiimonadaceae</taxon>
        <taxon>Kordiimonas</taxon>
    </lineage>
</organism>
<gene>
    <name evidence="2" type="ORF">SAMN04488071_0398</name>
</gene>
<proteinExistence type="predicted"/>
<reference evidence="2 3" key="1">
    <citation type="submission" date="2016-10" db="EMBL/GenBank/DDBJ databases">
        <authorList>
            <person name="de Groot N.N."/>
        </authorList>
    </citation>
    <scope>NUCLEOTIDE SEQUENCE [LARGE SCALE GENOMIC DNA]</scope>
    <source>
        <strain evidence="2 3">CGMCC 1.9109</strain>
    </source>
</reference>
<evidence type="ECO:0000313" key="2">
    <source>
        <dbReference type="EMBL" id="SDD33829.1"/>
    </source>
</evidence>
<name>A0A1G6TXN6_9PROT</name>
<sequence length="155" mass="17220">MQYFWEGISRAPAWTTLIWAAIALLVQNSFGLILLSGLMCLWPAALAYDLEQKFDFISAKIERYCLTCAFLSAMTPALVPNASPDDAAFTATPAIIAFCAYVFAVWRVSGLIVTLQKKSFQETDDQELVFGAFFFLSLGGAFWISKRVSRLNPVL</sequence>
<feature type="transmembrane region" description="Helical" evidence="1">
    <location>
        <begin position="94"/>
        <end position="115"/>
    </location>
</feature>
<accession>A0A1G6TXN6</accession>
<dbReference type="AlphaFoldDB" id="A0A1G6TXN6"/>
<keyword evidence="1" id="KW-0812">Transmembrane</keyword>
<evidence type="ECO:0000313" key="3">
    <source>
        <dbReference type="Proteomes" id="UP000183685"/>
    </source>
</evidence>
<keyword evidence="1" id="KW-1133">Transmembrane helix</keyword>
<keyword evidence="3" id="KW-1185">Reference proteome</keyword>
<dbReference type="Proteomes" id="UP000183685">
    <property type="component" value="Unassembled WGS sequence"/>
</dbReference>
<feature type="transmembrane region" description="Helical" evidence="1">
    <location>
        <begin position="17"/>
        <end position="42"/>
    </location>
</feature>
<evidence type="ECO:0000256" key="1">
    <source>
        <dbReference type="SAM" id="Phobius"/>
    </source>
</evidence>
<feature type="transmembrane region" description="Helical" evidence="1">
    <location>
        <begin position="127"/>
        <end position="145"/>
    </location>
</feature>
<dbReference type="RefSeq" id="WP_139167395.1">
    <property type="nucleotide sequence ID" value="NZ_FNAK01000001.1"/>
</dbReference>
<protein>
    <submittedName>
        <fullName evidence="2">Uncharacterized protein</fullName>
    </submittedName>
</protein>